<dbReference type="GO" id="GO:0019781">
    <property type="term" value="F:NEDD8 activating enzyme activity"/>
    <property type="evidence" value="ECO:0007669"/>
    <property type="project" value="InterPro"/>
</dbReference>
<evidence type="ECO:0000313" key="3">
    <source>
        <dbReference type="Proteomes" id="UP000606786"/>
    </source>
</evidence>
<keyword evidence="3" id="KW-1185">Reference proteome</keyword>
<organism evidence="2 3">
    <name type="scientific">Ceratitis capitata</name>
    <name type="common">Mediterranean fruit fly</name>
    <name type="synonym">Tephritis capitata</name>
    <dbReference type="NCBI Taxonomy" id="7213"/>
    <lineage>
        <taxon>Eukaryota</taxon>
        <taxon>Metazoa</taxon>
        <taxon>Ecdysozoa</taxon>
        <taxon>Arthropoda</taxon>
        <taxon>Hexapoda</taxon>
        <taxon>Insecta</taxon>
        <taxon>Pterygota</taxon>
        <taxon>Neoptera</taxon>
        <taxon>Endopterygota</taxon>
        <taxon>Diptera</taxon>
        <taxon>Brachycera</taxon>
        <taxon>Muscomorpha</taxon>
        <taxon>Tephritoidea</taxon>
        <taxon>Tephritidae</taxon>
        <taxon>Ceratitis</taxon>
        <taxon>Ceratitis</taxon>
    </lineage>
</organism>
<gene>
    <name evidence="2" type="ORF">CCAP1982_LOCUS12247</name>
</gene>
<name>A0A811UYN0_CERCA</name>
<feature type="domain" description="E2 binding" evidence="1">
    <location>
        <begin position="33"/>
        <end position="93"/>
    </location>
</feature>
<accession>A0A811UYN0</accession>
<dbReference type="OrthoDB" id="5977743at2759"/>
<dbReference type="InterPro" id="IPR014929">
    <property type="entry name" value="E2-binding"/>
</dbReference>
<evidence type="ECO:0000259" key="1">
    <source>
        <dbReference type="SMART" id="SM01181"/>
    </source>
</evidence>
<reference evidence="2" key="1">
    <citation type="submission" date="2020-11" db="EMBL/GenBank/DDBJ databases">
        <authorList>
            <person name="Whitehead M."/>
        </authorList>
    </citation>
    <scope>NUCLEOTIDE SEQUENCE</scope>
    <source>
        <strain evidence="2">EGII</strain>
    </source>
</reference>
<comment type="caution">
    <text evidence="2">The sequence shown here is derived from an EMBL/GenBank/DDBJ whole genome shotgun (WGS) entry which is preliminary data.</text>
</comment>
<dbReference type="EMBL" id="CAJHJT010000034">
    <property type="protein sequence ID" value="CAD7003814.1"/>
    <property type="molecule type" value="Genomic_DNA"/>
</dbReference>
<dbReference type="AlphaFoldDB" id="A0A811UYN0"/>
<evidence type="ECO:0000313" key="2">
    <source>
        <dbReference type="EMBL" id="CAD7003814.1"/>
    </source>
</evidence>
<sequence length="98" mass="11198">MTDDFYLHYYLHLSTEKIETCLACSNTPQDLNVDDPNTTTLDDLIKILCDSQRFQLKSPVKNIEEQTRANLTMSLAELGLYDGPLLWLVISICPPQLH</sequence>
<dbReference type="Gene3D" id="3.10.20.260">
    <property type="entry name" value="NEDD8-activating enzyme E1, catalytic subunit"/>
    <property type="match status" value="1"/>
</dbReference>
<proteinExistence type="predicted"/>
<dbReference type="GO" id="GO:0045116">
    <property type="term" value="P:protein neddylation"/>
    <property type="evidence" value="ECO:0007669"/>
    <property type="project" value="InterPro"/>
</dbReference>
<dbReference type="Proteomes" id="UP000606786">
    <property type="component" value="Unassembled WGS sequence"/>
</dbReference>
<dbReference type="SMART" id="SM01181">
    <property type="entry name" value="E2_bind"/>
    <property type="match status" value="1"/>
</dbReference>
<dbReference type="InterPro" id="IPR037078">
    <property type="entry name" value="NEDD8-ac_enz1_catalyticsu_C"/>
</dbReference>
<protein>
    <submittedName>
        <fullName evidence="2">(Mediterranean fruit fly) hypothetical protein</fullName>
    </submittedName>
</protein>